<organism evidence="1">
    <name type="scientific">Myoviridae sp. ctai52</name>
    <dbReference type="NCBI Taxonomy" id="2825134"/>
    <lineage>
        <taxon>Viruses</taxon>
        <taxon>Duplodnaviria</taxon>
        <taxon>Heunggongvirae</taxon>
        <taxon>Uroviricota</taxon>
        <taxon>Caudoviricetes</taxon>
    </lineage>
</organism>
<accession>A0A8S5VF92</accession>
<sequence>MKVLSLEKLTEFVELVKTNFASKTDLNNKVDKVGGKQLSTNDYTTAEKNKLATLEPLTVKSVKVNGSPLVPDGSKAVNVDLSGYAVKTEVTQEIAQAVSGITGFDTQAVEELPGTGKKGILYLLSNSGSGNNVYDEYVWLGNKYEKLGTREINLTEYAKKTELPTKVSQLTNDSGYQTSAQVGNIVDTKIVNKVDKVSGKQLSTNDYTTAEKNKLADLVKVEEITTEEIEALF</sequence>
<proteinExistence type="predicted"/>
<dbReference type="EMBL" id="BK016258">
    <property type="protein sequence ID" value="DAG05350.1"/>
    <property type="molecule type" value="Genomic_DNA"/>
</dbReference>
<evidence type="ECO:0000313" key="1">
    <source>
        <dbReference type="EMBL" id="DAG05350.1"/>
    </source>
</evidence>
<name>A0A8S5VF92_9CAUD</name>
<reference evidence="1" key="1">
    <citation type="journal article" date="2021" name="Proc. Natl. Acad. Sci. U.S.A.">
        <title>A Catalog of Tens of Thousands of Viruses from Human Metagenomes Reveals Hidden Associations with Chronic Diseases.</title>
        <authorList>
            <person name="Tisza M.J."/>
            <person name="Buck C.B."/>
        </authorList>
    </citation>
    <scope>NUCLEOTIDE SEQUENCE</scope>
    <source>
        <strain evidence="1">Ctai52</strain>
    </source>
</reference>
<protein>
    <submittedName>
        <fullName evidence="1">Head fiber protein</fullName>
    </submittedName>
</protein>